<accession>I3UMA8</accession>
<dbReference type="KEGG" id="vg:13165444"/>
<evidence type="ECO:0000313" key="1">
    <source>
        <dbReference type="EMBL" id="AFK66623.1"/>
    </source>
</evidence>
<dbReference type="GeneID" id="13165444"/>
<gene>
    <name evidence="1" type="ORF">COPG_00027</name>
</gene>
<dbReference type="RefSeq" id="YP_006489213.1">
    <property type="nucleotide sequence ID" value="NC_018088.1"/>
</dbReference>
<keyword evidence="2" id="KW-1185">Reference proteome</keyword>
<name>I3UMA8_9CAUD</name>
<proteinExistence type="predicted"/>
<organism evidence="1 2">
    <name type="scientific">Colwellia phage 9A</name>
    <dbReference type="NCBI Taxonomy" id="765765"/>
    <lineage>
        <taxon>Viruses</taxon>
        <taxon>Duplodnaviria</taxon>
        <taxon>Heunggongvirae</taxon>
        <taxon>Uroviricota</taxon>
        <taxon>Caudoviricetes</taxon>
        <taxon>Franklinbayvirus</taxon>
        <taxon>Franklinbayvirus fv9A</taxon>
    </lineage>
</organism>
<sequence length="130" mass="15045">MLDTDKMQKDMAEFTAKLKEKGYNTAVDNILASRDYIHVATDMNARLVLMEVPEKMCYKIIISTNSTIGQPENFFEKEVEFEELMKYSIRVIMNRYFAESVMNHILNNIESQSTIGELKGYLDGHHPSNK</sequence>
<evidence type="ECO:0000313" key="2">
    <source>
        <dbReference type="Proteomes" id="UP000005266"/>
    </source>
</evidence>
<dbReference type="EMBL" id="HQ317390">
    <property type="protein sequence ID" value="AFK66623.1"/>
    <property type="molecule type" value="Genomic_DNA"/>
</dbReference>
<reference evidence="1 2" key="1">
    <citation type="journal article" date="2013" name="Extremophiles">
        <title>Genomic analysis of cold-active Colwelliaphage 9A and psychrophilic phage-host interactions.</title>
        <authorList>
            <person name="Colangelo-Lillis J.R."/>
            <person name="Deming J.W."/>
        </authorList>
    </citation>
    <scope>NUCLEOTIDE SEQUENCE [LARGE SCALE GENOMIC DNA]</scope>
    <source>
        <strain evidence="1">9A</strain>
    </source>
</reference>
<dbReference type="Proteomes" id="UP000005266">
    <property type="component" value="Segment"/>
</dbReference>
<protein>
    <submittedName>
        <fullName evidence="1">Uncharacterized protein</fullName>
    </submittedName>
</protein>